<evidence type="ECO:0000259" key="2">
    <source>
        <dbReference type="Pfam" id="PF21017"/>
    </source>
</evidence>
<keyword evidence="4" id="KW-1185">Reference proteome</keyword>
<dbReference type="Pfam" id="PF21017">
    <property type="entry name" value="PHA01746"/>
    <property type="match status" value="1"/>
</dbReference>
<dbReference type="GO" id="GO:0003677">
    <property type="term" value="F:DNA binding"/>
    <property type="evidence" value="ECO:0007669"/>
    <property type="project" value="UniProtKB-KW"/>
</dbReference>
<gene>
    <name evidence="3" type="ORF">SBRV1_gp13</name>
</gene>
<dbReference type="Proteomes" id="UP000277970">
    <property type="component" value="Segment"/>
</dbReference>
<feature type="compositionally biased region" description="Basic and acidic residues" evidence="1">
    <location>
        <begin position="130"/>
        <end position="144"/>
    </location>
</feature>
<reference evidence="3" key="1">
    <citation type="journal article" date="2018" name="Environ. Microbiol.">
        <title>New archaeal viruses discovered by metagenomic analysis of viral communities in enrichment cultures.</title>
        <authorList>
            <person name="Liu Y."/>
            <person name="Brandt D."/>
            <person name="Ishino S."/>
            <person name="Ishino Y."/>
            <person name="Koonin E.V."/>
            <person name="Kalinowski J."/>
            <person name="Krupovic M."/>
            <person name="Prangishvili D."/>
        </authorList>
    </citation>
    <scope>NUCLEOTIDE SEQUENCE [LARGE SCALE GENOMIC DNA]</scope>
</reference>
<sequence length="144" mass="16735">MSEKQKVNQLVQIVEDLQQQAKNANKPISKIIKIKDADSIVLQLNAIPSNGNVRVSLTLHRRANFKKQIGIVSDDYKSLYAIAKFLEKYKDTLDKYIQFSINRQNNNNNVVEMDLEEEEQTKQSKQTQTTEKKRPQHKSVDEEF</sequence>
<organism evidence="3">
    <name type="scientific">Sulfolobales Beppu rod-shaped virus 1</name>
    <dbReference type="NCBI Taxonomy" id="2493121"/>
    <lineage>
        <taxon>Viruses</taxon>
        <taxon>Adnaviria</taxon>
        <taxon>Zilligvirae</taxon>
        <taxon>Taleaviricota</taxon>
        <taxon>Tokiviricetes</taxon>
        <taxon>Ligamenvirales</taxon>
        <taxon>Rudiviridae</taxon>
        <taxon>Japarudivirus</taxon>
        <taxon>Japarudivirus beppuense</taxon>
        <taxon>Japarudivirus SBRV1</taxon>
    </lineage>
</organism>
<evidence type="ECO:0000313" key="3">
    <source>
        <dbReference type="EMBL" id="AZI75902.1"/>
    </source>
</evidence>
<keyword evidence="3" id="KW-0238">DNA-binding</keyword>
<dbReference type="EMBL" id="MK064565">
    <property type="protein sequence ID" value="AZI75902.1"/>
    <property type="molecule type" value="Genomic_DNA"/>
</dbReference>
<evidence type="ECO:0000313" key="4">
    <source>
        <dbReference type="Proteomes" id="UP000277970"/>
    </source>
</evidence>
<feature type="region of interest" description="Disordered" evidence="1">
    <location>
        <begin position="108"/>
        <end position="144"/>
    </location>
</feature>
<protein>
    <submittedName>
        <fullName evidence="3">Putative single-stranded DNA-binding protein</fullName>
    </submittedName>
</protein>
<evidence type="ECO:0000256" key="1">
    <source>
        <dbReference type="SAM" id="MobiDB-lite"/>
    </source>
</evidence>
<dbReference type="Gene3D" id="3.30.720.60">
    <property type="match status" value="1"/>
</dbReference>
<dbReference type="InterPro" id="IPR048991">
    <property type="entry name" value="PHA01746-like_dom"/>
</dbReference>
<name>A0A3S8NFA6_9VIRU</name>
<proteinExistence type="predicted"/>
<accession>A0A3S8NFA6</accession>
<feature type="domain" description="PHA01746-like" evidence="2">
    <location>
        <begin position="8"/>
        <end position="144"/>
    </location>
</feature>